<evidence type="ECO:0000256" key="10">
    <source>
        <dbReference type="ARBA" id="ARBA00023012"/>
    </source>
</evidence>
<name>C0Z4K6_BREBN</name>
<dbReference type="PROSITE" id="PS50109">
    <property type="entry name" value="HIS_KIN"/>
    <property type="match status" value="2"/>
</dbReference>
<feature type="modified residue" description="4-aspartylphosphate" evidence="12">
    <location>
        <position position="780"/>
    </location>
</feature>
<dbReference type="InterPro" id="IPR010559">
    <property type="entry name" value="Sig_transdc_His_kin_internal"/>
</dbReference>
<dbReference type="SMART" id="SM00388">
    <property type="entry name" value="HisKA"/>
    <property type="match status" value="1"/>
</dbReference>
<comment type="catalytic activity">
    <reaction evidence="1">
        <text>ATP + protein L-histidine = ADP + protein N-phospho-L-histidine.</text>
        <dbReference type="EC" id="2.7.13.3"/>
    </reaction>
</comment>
<dbReference type="SUPFAM" id="SSF55874">
    <property type="entry name" value="ATPase domain of HSP90 chaperone/DNA topoisomerase II/histidine kinase"/>
    <property type="match status" value="2"/>
</dbReference>
<sequence>MSKDDLTMIKQSNYNRSHLKALISKHLVILLLFLAFLLGLRTFWFSFHASPDHPQAIQGVLDMRGWDFENSPSISLDGEWEFYPDSFITHEDFKQSSNDERQYLQVPGNWSSAFSRASPSPYGYGTYRLRILVDQPLNQPYTLWVPQVEASSTVEVNGEIVARVGVPATTAEEYTPQKASFTATYIAGDAKVIEVLVRTANFHNQIEGGIVRSIYFGSQAAIDTERWYSIGFQMTTFLILLLHGLYAGILYVLNARHKEFLVFFLLLSCVGIKTVSDYDNLLLLWLPIDYTWSIKVEVLAYIWQPLLMILLVRSLSDQEEKEYSKPFRAYLSVLSLYSAVIILGTAQWVYILAGTPFLVIIYFGPLFLFIFKISRMLMYDKNDAVFLLIAATSILSNVIWSAIIEYKMIDIKYVYYPLDLIAALVSFSAYWFKRFFRNSEEKAKLTEQLKEADKLKDQFLAHTSHELRTPLHGILNIAQTVVNNEKHVMGDRSTQDMELLITISRRMSHLLDDLLDVVRLQDKHIVLQKKPLHIQSVVSGIISMLTYMVEGKSVQLKMDIPESIPPILADEKRLVQILFNLVHNALKFTEEGAVVVSAKSMDGQVAIYVSDTGIGMDEHTKARIFLPYEQGAQATNDGGGIGLGLAICAQLVELHDSELRVDSEPGKGSVFRFELPAVSTDEMKAAESQYVEQIDKSNQVTAINQMGQSEAPDILAVQQTAAHAFVERKANILAIDDDPVNLRVLDRMLSSSHYQITTCASPRDALDLLFTEQWDLLIIDVMMPHMSGYELTQRVREHFSVSELPILLLTARSQSEDVYTGYLSGANDYVCKPVDGMELKYRVWSLTTLKQTVDERLRMEAAYLQAQIHPHFLFNTLSSIMALSDIDTEKMRKLGDAFTAFLHISFDFLNTGKQVALSHELELVQAYLYIEKERFGGRLQIVWEVEPGIDLLIPPLTIQPLVENAINHGLLTQIEGGTLHIRIVRQKNATLFEVKDDGIGMEEATVRQILDLSKKERGGIGVSNTNRRLTQMYGKGLAITSKPGEGTTVSFVIPDQALTEKHRGEQA</sequence>
<dbReference type="InterPro" id="IPR036097">
    <property type="entry name" value="HisK_dim/P_sf"/>
</dbReference>
<dbReference type="AlphaFoldDB" id="C0Z4K6"/>
<feature type="transmembrane region" description="Helical" evidence="13">
    <location>
        <begin position="298"/>
        <end position="315"/>
    </location>
</feature>
<dbReference type="PANTHER" id="PTHR43047">
    <property type="entry name" value="TWO-COMPONENT HISTIDINE PROTEIN KINASE"/>
    <property type="match status" value="1"/>
</dbReference>
<dbReference type="PANTHER" id="PTHR43047:SF72">
    <property type="entry name" value="OSMOSENSING HISTIDINE PROTEIN KINASE SLN1"/>
    <property type="match status" value="1"/>
</dbReference>
<keyword evidence="9" id="KW-0067">ATP-binding</keyword>
<evidence type="ECO:0000256" key="5">
    <source>
        <dbReference type="ARBA" id="ARBA00022553"/>
    </source>
</evidence>
<dbReference type="Pfam" id="PF02518">
    <property type="entry name" value="HATPase_c"/>
    <property type="match status" value="2"/>
</dbReference>
<feature type="transmembrane region" description="Helical" evidence="13">
    <location>
        <begin position="227"/>
        <end position="253"/>
    </location>
</feature>
<evidence type="ECO:0000256" key="8">
    <source>
        <dbReference type="ARBA" id="ARBA00022777"/>
    </source>
</evidence>
<proteinExistence type="predicted"/>
<dbReference type="EC" id="2.7.13.3" evidence="3"/>
<evidence type="ECO:0000256" key="13">
    <source>
        <dbReference type="SAM" id="Phobius"/>
    </source>
</evidence>
<dbReference type="HOGENOM" id="CLU_011115_1_0_9"/>
<dbReference type="Pfam" id="PF00512">
    <property type="entry name" value="HisKA"/>
    <property type="match status" value="1"/>
</dbReference>
<evidence type="ECO:0000256" key="12">
    <source>
        <dbReference type="PROSITE-ProRule" id="PRU00169"/>
    </source>
</evidence>
<dbReference type="Gene3D" id="3.40.50.2300">
    <property type="match status" value="1"/>
</dbReference>
<dbReference type="SMART" id="SM00448">
    <property type="entry name" value="REC"/>
    <property type="match status" value="1"/>
</dbReference>
<dbReference type="GO" id="GO:0000155">
    <property type="term" value="F:phosphorelay sensor kinase activity"/>
    <property type="evidence" value="ECO:0007669"/>
    <property type="project" value="InterPro"/>
</dbReference>
<evidence type="ECO:0000259" key="14">
    <source>
        <dbReference type="PROSITE" id="PS50109"/>
    </source>
</evidence>
<feature type="transmembrane region" description="Helical" evidence="13">
    <location>
        <begin position="415"/>
        <end position="432"/>
    </location>
</feature>
<feature type="transmembrane region" description="Helical" evidence="13">
    <location>
        <begin position="532"/>
        <end position="549"/>
    </location>
</feature>
<dbReference type="eggNOG" id="COG4251">
    <property type="taxonomic scope" value="Bacteria"/>
</dbReference>
<dbReference type="SUPFAM" id="SSF49785">
    <property type="entry name" value="Galactose-binding domain-like"/>
    <property type="match status" value="1"/>
</dbReference>
<dbReference type="eggNOG" id="COG0745">
    <property type="taxonomic scope" value="Bacteria"/>
</dbReference>
<feature type="transmembrane region" description="Helical" evidence="13">
    <location>
        <begin position="350"/>
        <end position="371"/>
    </location>
</feature>
<evidence type="ECO:0000256" key="6">
    <source>
        <dbReference type="ARBA" id="ARBA00022679"/>
    </source>
</evidence>
<dbReference type="InterPro" id="IPR003594">
    <property type="entry name" value="HATPase_dom"/>
</dbReference>
<comment type="subcellular location">
    <subcellularLocation>
        <location evidence="2">Cell membrane</location>
    </subcellularLocation>
</comment>
<dbReference type="InterPro" id="IPR008979">
    <property type="entry name" value="Galactose-bd-like_sf"/>
</dbReference>
<accession>C0Z4K6</accession>
<dbReference type="Proteomes" id="UP000001877">
    <property type="component" value="Chromosome"/>
</dbReference>
<dbReference type="InterPro" id="IPR011006">
    <property type="entry name" value="CheY-like_superfamily"/>
</dbReference>
<evidence type="ECO:0000256" key="1">
    <source>
        <dbReference type="ARBA" id="ARBA00000085"/>
    </source>
</evidence>
<dbReference type="Gene3D" id="3.30.565.10">
    <property type="entry name" value="Histidine kinase-like ATPase, C-terminal domain"/>
    <property type="match status" value="2"/>
</dbReference>
<dbReference type="STRING" id="358681.BBR47_07560"/>
<organism evidence="16 17">
    <name type="scientific">Brevibacillus brevis (strain 47 / JCM 6285 / NBRC 100599)</name>
    <dbReference type="NCBI Taxonomy" id="358681"/>
    <lineage>
        <taxon>Bacteria</taxon>
        <taxon>Bacillati</taxon>
        <taxon>Bacillota</taxon>
        <taxon>Bacilli</taxon>
        <taxon>Bacillales</taxon>
        <taxon>Paenibacillaceae</taxon>
        <taxon>Brevibacillus</taxon>
    </lineage>
</organism>
<keyword evidence="11 13" id="KW-0472">Membrane</keyword>
<evidence type="ECO:0000256" key="3">
    <source>
        <dbReference type="ARBA" id="ARBA00012438"/>
    </source>
</evidence>
<dbReference type="eggNOG" id="COG2972">
    <property type="taxonomic scope" value="Bacteria"/>
</dbReference>
<keyword evidence="13" id="KW-1133">Transmembrane helix</keyword>
<evidence type="ECO:0000313" key="17">
    <source>
        <dbReference type="Proteomes" id="UP000001877"/>
    </source>
</evidence>
<dbReference type="InterPro" id="IPR036890">
    <property type="entry name" value="HATPase_C_sf"/>
</dbReference>
<feature type="transmembrane region" description="Helical" evidence="13">
    <location>
        <begin position="383"/>
        <end position="403"/>
    </location>
</feature>
<dbReference type="GO" id="GO:0005524">
    <property type="term" value="F:ATP binding"/>
    <property type="evidence" value="ECO:0007669"/>
    <property type="project" value="UniProtKB-KW"/>
</dbReference>
<evidence type="ECO:0000256" key="11">
    <source>
        <dbReference type="ARBA" id="ARBA00023136"/>
    </source>
</evidence>
<feature type="domain" description="Histidine kinase" evidence="14">
    <location>
        <begin position="958"/>
        <end position="1057"/>
    </location>
</feature>
<feature type="transmembrane region" description="Helical" evidence="13">
    <location>
        <begin position="327"/>
        <end position="344"/>
    </location>
</feature>
<dbReference type="EMBL" id="AP008955">
    <property type="protein sequence ID" value="BAH41733.1"/>
    <property type="molecule type" value="Genomic_DNA"/>
</dbReference>
<dbReference type="FunFam" id="3.30.565.10:FF:000023">
    <property type="entry name" value="PAS domain-containing sensor histidine kinase"/>
    <property type="match status" value="1"/>
</dbReference>
<dbReference type="SUPFAM" id="SSF47384">
    <property type="entry name" value="Homodimeric domain of signal transducing histidine kinase"/>
    <property type="match status" value="1"/>
</dbReference>
<dbReference type="KEGG" id="bbe:BBR47_07560"/>
<dbReference type="InterPro" id="IPR005467">
    <property type="entry name" value="His_kinase_dom"/>
</dbReference>
<evidence type="ECO:0000256" key="7">
    <source>
        <dbReference type="ARBA" id="ARBA00022741"/>
    </source>
</evidence>
<dbReference type="PROSITE" id="PS50110">
    <property type="entry name" value="RESPONSE_REGULATORY"/>
    <property type="match status" value="1"/>
</dbReference>
<gene>
    <name evidence="16" type="ordered locus">BBR47_07560</name>
</gene>
<dbReference type="SMART" id="SM00387">
    <property type="entry name" value="HATPase_c"/>
    <property type="match status" value="2"/>
</dbReference>
<keyword evidence="5 12" id="KW-0597">Phosphoprotein</keyword>
<dbReference type="Pfam" id="PF06580">
    <property type="entry name" value="His_kinase"/>
    <property type="match status" value="1"/>
</dbReference>
<dbReference type="Gene3D" id="2.60.120.260">
    <property type="entry name" value="Galactose-binding domain-like"/>
    <property type="match status" value="1"/>
</dbReference>
<dbReference type="RefSeq" id="WP_012684496.1">
    <property type="nucleotide sequence ID" value="NC_012491.1"/>
</dbReference>
<dbReference type="eggNOG" id="COG1835">
    <property type="taxonomic scope" value="Bacteria"/>
</dbReference>
<evidence type="ECO:0000313" key="16">
    <source>
        <dbReference type="EMBL" id="BAH41733.1"/>
    </source>
</evidence>
<dbReference type="PRINTS" id="PR00344">
    <property type="entry name" value="BCTRLSENSOR"/>
</dbReference>
<dbReference type="SUPFAM" id="SSF52172">
    <property type="entry name" value="CheY-like"/>
    <property type="match status" value="1"/>
</dbReference>
<dbReference type="InterPro" id="IPR001789">
    <property type="entry name" value="Sig_transdc_resp-reg_receiver"/>
</dbReference>
<dbReference type="GO" id="GO:0009927">
    <property type="term" value="F:histidine phosphotransfer kinase activity"/>
    <property type="evidence" value="ECO:0007669"/>
    <property type="project" value="TreeGrafter"/>
</dbReference>
<evidence type="ECO:0000256" key="2">
    <source>
        <dbReference type="ARBA" id="ARBA00004236"/>
    </source>
</evidence>
<dbReference type="Pfam" id="PF00072">
    <property type="entry name" value="Response_reg"/>
    <property type="match status" value="1"/>
</dbReference>
<evidence type="ECO:0000256" key="4">
    <source>
        <dbReference type="ARBA" id="ARBA00022475"/>
    </source>
</evidence>
<keyword evidence="17" id="KW-1185">Reference proteome</keyword>
<protein>
    <recommendedName>
        <fullName evidence="3">histidine kinase</fullName>
        <ecNumber evidence="3">2.7.13.3</ecNumber>
    </recommendedName>
</protein>
<dbReference type="GO" id="GO:0005886">
    <property type="term" value="C:plasma membrane"/>
    <property type="evidence" value="ECO:0007669"/>
    <property type="project" value="UniProtKB-SubCell"/>
</dbReference>
<keyword evidence="7" id="KW-0547">Nucleotide-binding</keyword>
<dbReference type="InterPro" id="IPR003661">
    <property type="entry name" value="HisK_dim/P_dom"/>
</dbReference>
<keyword evidence="6" id="KW-0808">Transferase</keyword>
<reference evidence="16 17" key="1">
    <citation type="submission" date="2005-03" db="EMBL/GenBank/DDBJ databases">
        <title>Brevibacillus brevis strain 47, complete genome.</title>
        <authorList>
            <person name="Hosoyama A."/>
            <person name="Yamada R."/>
            <person name="Hongo Y."/>
            <person name="Terui Y."/>
            <person name="Ankai A."/>
            <person name="Masuyama W."/>
            <person name="Sekiguchi M."/>
            <person name="Takeda T."/>
            <person name="Asano K."/>
            <person name="Ohji S."/>
            <person name="Ichikawa N."/>
            <person name="Narita S."/>
            <person name="Aoki N."/>
            <person name="Miura H."/>
            <person name="Matsushita S."/>
            <person name="Sekigawa T."/>
            <person name="Yamagata H."/>
            <person name="Yoshikawa H."/>
            <person name="Udaka S."/>
            <person name="Tanikawa S."/>
            <person name="Fujita N."/>
        </authorList>
    </citation>
    <scope>NUCLEOTIDE SEQUENCE [LARGE SCALE GENOMIC DNA]</scope>
    <source>
        <strain evidence="17">47 / JCM 6285 / NBRC 100599</strain>
    </source>
</reference>
<dbReference type="Gene3D" id="1.10.287.130">
    <property type="match status" value="1"/>
</dbReference>
<dbReference type="InterPro" id="IPR004358">
    <property type="entry name" value="Sig_transdc_His_kin-like_C"/>
</dbReference>
<feature type="domain" description="Histidine kinase" evidence="14">
    <location>
        <begin position="462"/>
        <end position="679"/>
    </location>
</feature>
<keyword evidence="8" id="KW-0418">Kinase</keyword>
<evidence type="ECO:0000259" key="15">
    <source>
        <dbReference type="PROSITE" id="PS50110"/>
    </source>
</evidence>
<dbReference type="CDD" id="cd00082">
    <property type="entry name" value="HisKA"/>
    <property type="match status" value="1"/>
</dbReference>
<feature type="domain" description="Response regulatory" evidence="15">
    <location>
        <begin position="731"/>
        <end position="847"/>
    </location>
</feature>
<evidence type="ECO:0000256" key="9">
    <source>
        <dbReference type="ARBA" id="ARBA00022840"/>
    </source>
</evidence>
<feature type="transmembrane region" description="Helical" evidence="13">
    <location>
        <begin position="260"/>
        <end position="278"/>
    </location>
</feature>
<keyword evidence="13" id="KW-0812">Transmembrane</keyword>
<keyword evidence="10" id="KW-0902">Two-component regulatory system</keyword>
<keyword evidence="4" id="KW-1003">Cell membrane</keyword>